<dbReference type="Pfam" id="PF00593">
    <property type="entry name" value="TonB_dep_Rec_b-barrel"/>
    <property type="match status" value="1"/>
</dbReference>
<dbReference type="Gene3D" id="2.40.170.20">
    <property type="entry name" value="TonB-dependent receptor, beta-barrel domain"/>
    <property type="match status" value="1"/>
</dbReference>
<dbReference type="SUPFAM" id="SSF56935">
    <property type="entry name" value="Porins"/>
    <property type="match status" value="1"/>
</dbReference>
<evidence type="ECO:0000256" key="4">
    <source>
        <dbReference type="ARBA" id="ARBA00022692"/>
    </source>
</evidence>
<dbReference type="GO" id="GO:0044718">
    <property type="term" value="P:siderophore transmembrane transport"/>
    <property type="evidence" value="ECO:0007669"/>
    <property type="project" value="TreeGrafter"/>
</dbReference>
<comment type="caution">
    <text evidence="13">The sequence shown here is derived from an EMBL/GenBank/DDBJ whole genome shotgun (WGS) entry which is preliminary data.</text>
</comment>
<dbReference type="Gene3D" id="2.60.40.1120">
    <property type="entry name" value="Carboxypeptidase-like, regulatory domain"/>
    <property type="match status" value="1"/>
</dbReference>
<dbReference type="GO" id="GO:0009279">
    <property type="term" value="C:cell outer membrane"/>
    <property type="evidence" value="ECO:0007669"/>
    <property type="project" value="UniProtKB-SubCell"/>
</dbReference>
<keyword evidence="5" id="KW-0732">Signal</keyword>
<dbReference type="Proteomes" id="UP000255283">
    <property type="component" value="Unassembled WGS sequence"/>
</dbReference>
<dbReference type="RefSeq" id="WP_115153836.1">
    <property type="nucleotide sequence ID" value="NZ_UGTJ01000001.1"/>
</dbReference>
<reference evidence="13 14" key="1">
    <citation type="submission" date="2018-06" db="EMBL/GenBank/DDBJ databases">
        <authorList>
            <consortium name="Pathogen Informatics"/>
            <person name="Doyle S."/>
        </authorList>
    </citation>
    <scope>NUCLEOTIDE SEQUENCE [LARGE SCALE GENOMIC DNA]</scope>
    <source>
        <strain evidence="13 14">NCTC13063</strain>
    </source>
</reference>
<dbReference type="AlphaFoldDB" id="A0AAQ1UJJ9"/>
<evidence type="ECO:0000256" key="3">
    <source>
        <dbReference type="ARBA" id="ARBA00022452"/>
    </source>
</evidence>
<evidence type="ECO:0000259" key="11">
    <source>
        <dbReference type="Pfam" id="PF00593"/>
    </source>
</evidence>
<protein>
    <submittedName>
        <fullName evidence="13">Outer membrane receptor FepA</fullName>
    </submittedName>
</protein>
<keyword evidence="2" id="KW-0813">Transport</keyword>
<evidence type="ECO:0000256" key="7">
    <source>
        <dbReference type="ARBA" id="ARBA00023136"/>
    </source>
</evidence>
<feature type="domain" description="TonB-dependent receptor plug" evidence="12">
    <location>
        <begin position="127"/>
        <end position="240"/>
    </location>
</feature>
<evidence type="ECO:0000256" key="2">
    <source>
        <dbReference type="ARBA" id="ARBA00022448"/>
    </source>
</evidence>
<evidence type="ECO:0000313" key="13">
    <source>
        <dbReference type="EMBL" id="SUB80379.1"/>
    </source>
</evidence>
<dbReference type="InterPro" id="IPR012910">
    <property type="entry name" value="Plug_dom"/>
</dbReference>
<dbReference type="PANTHER" id="PTHR30069:SF29">
    <property type="entry name" value="HEMOGLOBIN AND HEMOGLOBIN-HAPTOGLOBIN-BINDING PROTEIN 1-RELATED"/>
    <property type="match status" value="1"/>
</dbReference>
<evidence type="ECO:0000256" key="5">
    <source>
        <dbReference type="ARBA" id="ARBA00022729"/>
    </source>
</evidence>
<keyword evidence="7 10" id="KW-0472">Membrane</keyword>
<dbReference type="Pfam" id="PF07715">
    <property type="entry name" value="Plug"/>
    <property type="match status" value="1"/>
</dbReference>
<dbReference type="Pfam" id="PF13715">
    <property type="entry name" value="CarbopepD_reg_2"/>
    <property type="match status" value="1"/>
</dbReference>
<accession>A0AAQ1UJJ9</accession>
<evidence type="ECO:0000256" key="8">
    <source>
        <dbReference type="ARBA" id="ARBA00023170"/>
    </source>
</evidence>
<dbReference type="InterPro" id="IPR037066">
    <property type="entry name" value="Plug_dom_sf"/>
</dbReference>
<dbReference type="InterPro" id="IPR036942">
    <property type="entry name" value="Beta-barrel_TonB_sf"/>
</dbReference>
<evidence type="ECO:0000259" key="12">
    <source>
        <dbReference type="Pfam" id="PF07715"/>
    </source>
</evidence>
<comment type="similarity">
    <text evidence="10">Belongs to the TonB-dependent receptor family.</text>
</comment>
<evidence type="ECO:0000313" key="14">
    <source>
        <dbReference type="Proteomes" id="UP000255283"/>
    </source>
</evidence>
<feature type="domain" description="TonB-dependent receptor-like beta-barrel" evidence="11">
    <location>
        <begin position="299"/>
        <end position="819"/>
    </location>
</feature>
<evidence type="ECO:0000256" key="10">
    <source>
        <dbReference type="RuleBase" id="RU003357"/>
    </source>
</evidence>
<keyword evidence="6 10" id="KW-0798">TonB box</keyword>
<evidence type="ECO:0000256" key="1">
    <source>
        <dbReference type="ARBA" id="ARBA00004571"/>
    </source>
</evidence>
<evidence type="ECO:0000256" key="6">
    <source>
        <dbReference type="ARBA" id="ARBA00023077"/>
    </source>
</evidence>
<evidence type="ECO:0000256" key="9">
    <source>
        <dbReference type="ARBA" id="ARBA00023237"/>
    </source>
</evidence>
<dbReference type="EMBL" id="UGTJ01000001">
    <property type="protein sequence ID" value="SUB80379.1"/>
    <property type="molecule type" value="Genomic_DNA"/>
</dbReference>
<dbReference type="Gene3D" id="2.170.130.10">
    <property type="entry name" value="TonB-dependent receptor, plug domain"/>
    <property type="match status" value="1"/>
</dbReference>
<dbReference type="InterPro" id="IPR000531">
    <property type="entry name" value="Beta-barrel_TonB"/>
</dbReference>
<sequence>MEKVIRLIVLTLFLVLADAITAPARTKAGKYAVRLTVTEKGTHEPVVMATCSLDPLGAVTVTDADGKASVGNVPAGVYRLKVSYVGYEEYVSNVKVGSDLALAVQLTPTSLALQEVVVTARQNASGTSTSSKIGRQAIDHLQAASLADIMQLIPGQVIQNTDLTAQRNLQLRSLTNNVTSAFGSSIVVDGVPMSNNGVLSAGQFSPTAFTGTDLRQIGADDIDNVEVVRGIPSAEYGDLTSGLVVVHSKAGVTPWQVKGKINPELQNYSLGKGFRLPRAGVFNFNFDYAKAWGDPRQKTRSYGRYNMSLGWGYDFTRHWHAETKLRMLYARDWSGNDPDAVDDGSYWKNKNLSFSLTHNGRVSVGKPLMRTLSYTLGLTLSQADSHNSSYVSVSSGLLPIITALKTGYYSVNWATQSYLATGITESRPGHFFAKATDAFFLKAGNTRQQFKVGMDYQYTWNSGRGFYNADDTRPYRANNNGRPRAFSDVPGIHQFAAYAEDNFTWHLNEVNVLRSQLGMRFTTLQPFGDLATYALSPRLNLSFAVTKWLDLRGGIGLNSKTPGLDYLYPDKKYDDRVAANYMPQDNPAGRLLVYHTQVYEVEKSKDLRNATTTKVELGIDVKLPGNRRLSILAYRDRTPNGFGADTEYLTYRSNVYTTASGLIATPGGATVIDYDTPARSDLVFMTTGKIGNTNTTVNRGVEFDFDLGEIRPLRTSVYFSGAYSETKTWSTLYKSKSVPSAYLPADYSANNVTPFKLVYNNYDYDKYRRFVNTLRLVTNIPSLRMVASFTGQVIWQDYRFNYIANVPPVGFIDTNLNYKSITDNMLNGYLDLNGNYYAQKPTGIHSIPIKELAIKASDAVPERQKPTWNLSGRLTKELGKVGGLSLYVNNMLFYEPYLRANNNTTTLTQRNTGNFSYGVELYFNL</sequence>
<comment type="subcellular location">
    <subcellularLocation>
        <location evidence="1">Cell outer membrane</location>
        <topology evidence="1">Multi-pass membrane protein</topology>
    </subcellularLocation>
</comment>
<gene>
    <name evidence="13" type="ORF">NCTC13063_01662</name>
</gene>
<dbReference type="InterPro" id="IPR008969">
    <property type="entry name" value="CarboxyPept-like_regulatory"/>
</dbReference>
<keyword evidence="4" id="KW-0812">Transmembrane</keyword>
<dbReference type="SUPFAM" id="SSF49464">
    <property type="entry name" value="Carboxypeptidase regulatory domain-like"/>
    <property type="match status" value="1"/>
</dbReference>
<proteinExistence type="inferred from homology"/>
<keyword evidence="3" id="KW-1134">Transmembrane beta strand</keyword>
<organism evidence="13 14">
    <name type="scientific">Segatella buccae</name>
    <dbReference type="NCBI Taxonomy" id="28126"/>
    <lineage>
        <taxon>Bacteria</taxon>
        <taxon>Pseudomonadati</taxon>
        <taxon>Bacteroidota</taxon>
        <taxon>Bacteroidia</taxon>
        <taxon>Bacteroidales</taxon>
        <taxon>Prevotellaceae</taxon>
        <taxon>Segatella</taxon>
    </lineage>
</organism>
<dbReference type="InterPro" id="IPR039426">
    <property type="entry name" value="TonB-dep_rcpt-like"/>
</dbReference>
<dbReference type="PANTHER" id="PTHR30069">
    <property type="entry name" value="TONB-DEPENDENT OUTER MEMBRANE RECEPTOR"/>
    <property type="match status" value="1"/>
</dbReference>
<keyword evidence="8 13" id="KW-0675">Receptor</keyword>
<name>A0AAQ1UJJ9_9BACT</name>
<dbReference type="GO" id="GO:0015344">
    <property type="term" value="F:siderophore uptake transmembrane transporter activity"/>
    <property type="evidence" value="ECO:0007669"/>
    <property type="project" value="TreeGrafter"/>
</dbReference>
<keyword evidence="9" id="KW-0998">Cell outer membrane</keyword>